<protein>
    <submittedName>
        <fullName evidence="1">AAEL012738-PA</fullName>
    </submittedName>
</protein>
<reference evidence="1" key="2">
    <citation type="journal article" date="2007" name="Science">
        <title>Genome sequence of Aedes aegypti, a major arbovirus vector.</title>
        <authorList>
            <person name="Nene V."/>
            <person name="Wortman J.R."/>
            <person name="Lawson D."/>
            <person name="Haas B."/>
            <person name="Kodira C."/>
            <person name="Tu Z.J."/>
            <person name="Loftus B."/>
            <person name="Xi Z."/>
            <person name="Megy K."/>
            <person name="Grabherr M."/>
            <person name="Ren Q."/>
            <person name="Zdobnov E.M."/>
            <person name="Lobo N.F."/>
            <person name="Campbell K.S."/>
            <person name="Brown S.E."/>
            <person name="Bonaldo M.F."/>
            <person name="Zhu J."/>
            <person name="Sinkins S.P."/>
            <person name="Hogenkamp D.G."/>
            <person name="Amedeo P."/>
            <person name="Arensburger P."/>
            <person name="Atkinson P.W."/>
            <person name="Bidwell S."/>
            <person name="Biedler J."/>
            <person name="Birney E."/>
            <person name="Bruggner R.V."/>
            <person name="Costas J."/>
            <person name="Coy M.R."/>
            <person name="Crabtree J."/>
            <person name="Crawford M."/>
            <person name="Debruyn B."/>
            <person name="Decaprio D."/>
            <person name="Eiglmeier K."/>
            <person name="Eisenstadt E."/>
            <person name="El-Dorry H."/>
            <person name="Gelbart W.M."/>
            <person name="Gomes S.L."/>
            <person name="Hammond M."/>
            <person name="Hannick L.I."/>
            <person name="Hogan J.R."/>
            <person name="Holmes M.H."/>
            <person name="Jaffe D."/>
            <person name="Johnston J.S."/>
            <person name="Kennedy R.C."/>
            <person name="Koo H."/>
            <person name="Kravitz S."/>
            <person name="Kriventseva E.V."/>
            <person name="Kulp D."/>
            <person name="Labutti K."/>
            <person name="Lee E."/>
            <person name="Li S."/>
            <person name="Lovin D.D."/>
            <person name="Mao C."/>
            <person name="Mauceli E."/>
            <person name="Menck C.F."/>
            <person name="Miller J.R."/>
            <person name="Montgomery P."/>
            <person name="Mori A."/>
            <person name="Nascimento A.L."/>
            <person name="Naveira H.F."/>
            <person name="Nusbaum C."/>
            <person name="O'leary S."/>
            <person name="Orvis J."/>
            <person name="Pertea M."/>
            <person name="Quesneville H."/>
            <person name="Reidenbach K.R."/>
            <person name="Rogers Y.H."/>
            <person name="Roth C.W."/>
            <person name="Schneider J.R."/>
            <person name="Schatz M."/>
            <person name="Shumway M."/>
            <person name="Stanke M."/>
            <person name="Stinson E.O."/>
            <person name="Tubio J.M."/>
            <person name="Vanzee J.P."/>
            <person name="Verjovski-Almeida S."/>
            <person name="Werner D."/>
            <person name="White O."/>
            <person name="Wyder S."/>
            <person name="Zeng Q."/>
            <person name="Zhao Q."/>
            <person name="Zhao Y."/>
            <person name="Hill C.A."/>
            <person name="Raikhel A.S."/>
            <person name="Soares M.B."/>
            <person name="Knudson D.L."/>
            <person name="Lee N.H."/>
            <person name="Galagan J."/>
            <person name="Salzberg S.L."/>
            <person name="Paulsen I.T."/>
            <person name="Dimopoulos G."/>
            <person name="Collins F.H."/>
            <person name="Birren B."/>
            <person name="Fraser-Liggett C.M."/>
            <person name="Severson D.W."/>
        </authorList>
    </citation>
    <scope>NUCLEOTIDE SEQUENCE [LARGE SCALE GENOMIC DNA]</scope>
    <source>
        <strain evidence="1">Liverpool</strain>
    </source>
</reference>
<proteinExistence type="predicted"/>
<organism evidence="1 2">
    <name type="scientific">Aedes aegypti</name>
    <name type="common">Yellowfever mosquito</name>
    <name type="synonym">Culex aegypti</name>
    <dbReference type="NCBI Taxonomy" id="7159"/>
    <lineage>
        <taxon>Eukaryota</taxon>
        <taxon>Metazoa</taxon>
        <taxon>Ecdysozoa</taxon>
        <taxon>Arthropoda</taxon>
        <taxon>Hexapoda</taxon>
        <taxon>Insecta</taxon>
        <taxon>Pterygota</taxon>
        <taxon>Neoptera</taxon>
        <taxon>Endopterygota</taxon>
        <taxon>Diptera</taxon>
        <taxon>Nematocera</taxon>
        <taxon>Culicoidea</taxon>
        <taxon>Culicidae</taxon>
        <taxon>Culicinae</taxon>
        <taxon>Aedini</taxon>
        <taxon>Aedes</taxon>
        <taxon>Stegomyia</taxon>
    </lineage>
</organism>
<reference evidence="1" key="3">
    <citation type="submission" date="2012-09" db="EMBL/GenBank/DDBJ databases">
        <authorList>
            <consortium name="VectorBase"/>
        </authorList>
    </citation>
    <scope>NUCLEOTIDE SEQUENCE</scope>
    <source>
        <strain evidence="1">Liverpool</strain>
    </source>
</reference>
<reference evidence="1" key="1">
    <citation type="submission" date="2005-10" db="EMBL/GenBank/DDBJ databases">
        <authorList>
            <person name="Loftus B.J."/>
            <person name="Nene V.M."/>
            <person name="Hannick L.I."/>
            <person name="Bidwell S."/>
            <person name="Haas B."/>
            <person name="Amedeo P."/>
            <person name="Orvis J."/>
            <person name="Wortman J.R."/>
            <person name="White O.R."/>
            <person name="Salzberg S."/>
            <person name="Shumway M."/>
            <person name="Koo H."/>
            <person name="Zhao Y."/>
            <person name="Holmes M."/>
            <person name="Miller J."/>
            <person name="Schatz M."/>
            <person name="Pop M."/>
            <person name="Pai G."/>
            <person name="Utterback T."/>
            <person name="Rogers Y.-H."/>
            <person name="Kravitz S."/>
            <person name="Fraser C.M."/>
        </authorList>
    </citation>
    <scope>NUCLEOTIDE SEQUENCE</scope>
    <source>
        <strain evidence="1">Liverpool</strain>
    </source>
</reference>
<dbReference type="Proteomes" id="UP000682892">
    <property type="component" value="Chromosome 3"/>
</dbReference>
<name>Q16L73_AEDAE</name>
<evidence type="ECO:0000313" key="1">
    <source>
        <dbReference type="EMBL" id="EAT35062.1"/>
    </source>
</evidence>
<dbReference type="PaxDb" id="7159-AAEL012738-PA"/>
<feature type="non-terminal residue" evidence="1">
    <location>
        <position position="162"/>
    </location>
</feature>
<dbReference type="EMBL" id="CH477918">
    <property type="protein sequence ID" value="EAT35062.1"/>
    <property type="molecule type" value="Genomic_DNA"/>
</dbReference>
<accession>Q16L73</accession>
<dbReference type="HOGENOM" id="CLU_1639548_0_0_1"/>
<sequence length="162" mass="17805">MVRNWNRRRLSLRAAVMTRLEKVQILLQDHVDGVVLDAGRNLGLLPAGQIRCHSRTHIHQHRLPYVDFLQRTRRGAGGHRNATATVIQGDLRFGSGPLEGQQTGSLETGTTVCVASSGIVLAHRGGHYIILHSVIAPKAVNLNAKSEFYFSFMMGGASCQRV</sequence>
<dbReference type="AlphaFoldDB" id="Q16L73"/>
<evidence type="ECO:0000313" key="2">
    <source>
        <dbReference type="Proteomes" id="UP000682892"/>
    </source>
</evidence>
<gene>
    <name evidence="1" type="ORF">AaeL_AAEL012738</name>
</gene>